<reference evidence="3 4" key="1">
    <citation type="submission" date="2018-04" db="EMBL/GenBank/DDBJ databases">
        <authorList>
            <person name="Vogel A."/>
        </authorList>
    </citation>
    <scope>NUCLEOTIDE SEQUENCE [LARGE SCALE GENOMIC DNA]</scope>
</reference>
<dbReference type="GO" id="GO:0005524">
    <property type="term" value="F:ATP binding"/>
    <property type="evidence" value="ECO:0007669"/>
    <property type="project" value="InterPro"/>
</dbReference>
<sequence>MVQSTENYSRSGRRRHGSYIVNWDSRIVYRIMSDHGGGDDPIIGRDSGGDLPVYKVAYSVLEENSGQRSFVADQFLALKIVRRSFLSEFTETISRNGNLPGYRMNLVWHKLPSGISRSAEEYDGLIGRECDRLGAYSVFHETSRDGRLLSADPALTLPPSFDQNVVPLVGHFSDRETGDLCLVMPFFQPGSLRSAMAARFPDGLPEACALVALRCVLKGLRFLHRANSLHRDINAGHIYIKPGPQIQLGFAATVYEHGRISAGERGCSSTSPKLPAAPEAHECYTEKSDIWLVGITALELAYGTVRPDREALEMTIRGITETKMLPAKMLMGGPVEITSREEDEVERSFSVEFGSFVAECLARDPEQRPSADAILNHSFFCKKGLKRSYLKSHFQEVVMGIKTIKPAVGLLPPAPNSCSSFPAAAAAGTPFSAVALDNLRCIFTVLPLEDRARAGMVCREWHAMAAEDGQLSAVSGRLRDPEGPTRRRYREMLREIRGDASLLASRMTAALETTLLGTCMDRWRHEIAEEFSGLLYPCLSRLAYRHRVYPSEAEESWTRSFLLGVSRGALYSRPMPPPHRKYPEMATSIMDSYWLPLTSSPTQAIRRDSGASGAAGRDYIGRNIVGRRHADTSGVTGLVGFATGGVVVVQCVFLTGASGATRGWTGRWGRADG</sequence>
<dbReference type="EMBL" id="OOIL02000115">
    <property type="protein sequence ID" value="VFQ60324.1"/>
    <property type="molecule type" value="Genomic_DNA"/>
</dbReference>
<dbReference type="Gene3D" id="1.10.510.10">
    <property type="entry name" value="Transferase(Phosphotransferase) domain 1"/>
    <property type="match status" value="1"/>
</dbReference>
<evidence type="ECO:0000256" key="1">
    <source>
        <dbReference type="ARBA" id="ARBA00008874"/>
    </source>
</evidence>
<keyword evidence="4" id="KW-1185">Reference proteome</keyword>
<dbReference type="OrthoDB" id="248923at2759"/>
<dbReference type="PANTHER" id="PTHR48014:SF3">
    <property type="entry name" value="PROTEIN KINASE DOMAIN-CONTAINING PROTEIN"/>
    <property type="match status" value="1"/>
</dbReference>
<dbReference type="InterPro" id="IPR047173">
    <property type="entry name" value="STRAD_A/B-like"/>
</dbReference>
<dbReference type="SUPFAM" id="SSF81383">
    <property type="entry name" value="F-box domain"/>
    <property type="match status" value="1"/>
</dbReference>
<dbReference type="InterPro" id="IPR000719">
    <property type="entry name" value="Prot_kinase_dom"/>
</dbReference>
<feature type="domain" description="Protein kinase" evidence="2">
    <location>
        <begin position="29"/>
        <end position="380"/>
    </location>
</feature>
<accession>A0A484K932</accession>
<dbReference type="PROSITE" id="PS50011">
    <property type="entry name" value="PROTEIN_KINASE_DOM"/>
    <property type="match status" value="1"/>
</dbReference>
<evidence type="ECO:0000313" key="4">
    <source>
        <dbReference type="Proteomes" id="UP000595140"/>
    </source>
</evidence>
<evidence type="ECO:0000259" key="2">
    <source>
        <dbReference type="PROSITE" id="PS50011"/>
    </source>
</evidence>
<proteinExistence type="inferred from homology"/>
<dbReference type="PANTHER" id="PTHR48014">
    <property type="entry name" value="SERINE/THREONINE-PROTEIN KINASE FRAY2"/>
    <property type="match status" value="1"/>
</dbReference>
<name>A0A484K932_9ASTE</name>
<dbReference type="Gene3D" id="1.20.1280.50">
    <property type="match status" value="1"/>
</dbReference>
<gene>
    <name evidence="3" type="ORF">CCAM_LOCUS2100</name>
</gene>
<protein>
    <recommendedName>
        <fullName evidence="2">Protein kinase domain-containing protein</fullName>
    </recommendedName>
</protein>
<dbReference type="Proteomes" id="UP000595140">
    <property type="component" value="Unassembled WGS sequence"/>
</dbReference>
<dbReference type="Pfam" id="PF00069">
    <property type="entry name" value="Pkinase"/>
    <property type="match status" value="1"/>
</dbReference>
<dbReference type="SUPFAM" id="SSF56112">
    <property type="entry name" value="Protein kinase-like (PK-like)"/>
    <property type="match status" value="1"/>
</dbReference>
<evidence type="ECO:0000313" key="3">
    <source>
        <dbReference type="EMBL" id="VFQ60324.1"/>
    </source>
</evidence>
<organism evidence="3 4">
    <name type="scientific">Cuscuta campestris</name>
    <dbReference type="NCBI Taxonomy" id="132261"/>
    <lineage>
        <taxon>Eukaryota</taxon>
        <taxon>Viridiplantae</taxon>
        <taxon>Streptophyta</taxon>
        <taxon>Embryophyta</taxon>
        <taxon>Tracheophyta</taxon>
        <taxon>Spermatophyta</taxon>
        <taxon>Magnoliopsida</taxon>
        <taxon>eudicotyledons</taxon>
        <taxon>Gunneridae</taxon>
        <taxon>Pentapetalae</taxon>
        <taxon>asterids</taxon>
        <taxon>lamiids</taxon>
        <taxon>Solanales</taxon>
        <taxon>Convolvulaceae</taxon>
        <taxon>Cuscuteae</taxon>
        <taxon>Cuscuta</taxon>
        <taxon>Cuscuta subgen. Grammica</taxon>
        <taxon>Cuscuta sect. Cleistogrammica</taxon>
    </lineage>
</organism>
<comment type="similarity">
    <text evidence="1">Belongs to the protein kinase superfamily. STE Ser/Thr protein kinase family. STE20 subfamily.</text>
</comment>
<dbReference type="InterPro" id="IPR011009">
    <property type="entry name" value="Kinase-like_dom_sf"/>
</dbReference>
<dbReference type="InterPro" id="IPR036047">
    <property type="entry name" value="F-box-like_dom_sf"/>
</dbReference>
<dbReference type="GO" id="GO:0004672">
    <property type="term" value="F:protein kinase activity"/>
    <property type="evidence" value="ECO:0007669"/>
    <property type="project" value="InterPro"/>
</dbReference>
<dbReference type="AlphaFoldDB" id="A0A484K932"/>
<dbReference type="GO" id="GO:0043539">
    <property type="term" value="F:protein serine/threonine kinase activator activity"/>
    <property type="evidence" value="ECO:0007669"/>
    <property type="project" value="InterPro"/>
</dbReference>